<evidence type="ECO:0000313" key="1">
    <source>
        <dbReference type="EMBL" id="GMT33767.1"/>
    </source>
</evidence>
<accession>A0AAV5WRS1</accession>
<dbReference type="AlphaFoldDB" id="A0AAV5WRS1"/>
<sequence>RICPKDMPSQYWMFQQLKSQLTSIMNTKELLQPIKKRLDVERMVATSFNDRTNYGSIQALTHALIKVGPNSLIRCYVEASLPKFIRMFWKQTDFRPSWARFAKTTLADLIMEKLMHNKTSIIRAMAEFTKVFMATKIPQEQETLQDKLNNNFEEVLRDDTLIMNLMKR</sequence>
<comment type="caution">
    <text evidence="1">The sequence shown here is derived from an EMBL/GenBank/DDBJ whole genome shotgun (WGS) entry which is preliminary data.</text>
</comment>
<proteinExistence type="predicted"/>
<keyword evidence="2" id="KW-1185">Reference proteome</keyword>
<reference evidence="1" key="1">
    <citation type="submission" date="2023-10" db="EMBL/GenBank/DDBJ databases">
        <title>Genome assembly of Pristionchus species.</title>
        <authorList>
            <person name="Yoshida K."/>
            <person name="Sommer R.J."/>
        </authorList>
    </citation>
    <scope>NUCLEOTIDE SEQUENCE</scope>
    <source>
        <strain evidence="1">RS5133</strain>
    </source>
</reference>
<evidence type="ECO:0000313" key="2">
    <source>
        <dbReference type="Proteomes" id="UP001432322"/>
    </source>
</evidence>
<gene>
    <name evidence="1" type="ORF">PFISCL1PPCAC_25064</name>
</gene>
<protein>
    <submittedName>
        <fullName evidence="1">Uncharacterized protein</fullName>
    </submittedName>
</protein>
<organism evidence="1 2">
    <name type="scientific">Pristionchus fissidentatus</name>
    <dbReference type="NCBI Taxonomy" id="1538716"/>
    <lineage>
        <taxon>Eukaryota</taxon>
        <taxon>Metazoa</taxon>
        <taxon>Ecdysozoa</taxon>
        <taxon>Nematoda</taxon>
        <taxon>Chromadorea</taxon>
        <taxon>Rhabditida</taxon>
        <taxon>Rhabditina</taxon>
        <taxon>Diplogasteromorpha</taxon>
        <taxon>Diplogasteroidea</taxon>
        <taxon>Neodiplogasteridae</taxon>
        <taxon>Pristionchus</taxon>
    </lineage>
</organism>
<feature type="non-terminal residue" evidence="1">
    <location>
        <position position="168"/>
    </location>
</feature>
<name>A0AAV5WRS1_9BILA</name>
<dbReference type="Proteomes" id="UP001432322">
    <property type="component" value="Unassembled WGS sequence"/>
</dbReference>
<dbReference type="EMBL" id="BTSY01000006">
    <property type="protein sequence ID" value="GMT33767.1"/>
    <property type="molecule type" value="Genomic_DNA"/>
</dbReference>
<feature type="non-terminal residue" evidence="1">
    <location>
        <position position="1"/>
    </location>
</feature>